<dbReference type="KEGG" id="mic:Mic7113_2324"/>
<dbReference type="RefSeq" id="WP_015182279.1">
    <property type="nucleotide sequence ID" value="NC_019738.1"/>
</dbReference>
<reference evidence="1 2" key="1">
    <citation type="submission" date="2012-06" db="EMBL/GenBank/DDBJ databases">
        <title>Finished chromosome of genome of Microcoleus sp. PCC 7113.</title>
        <authorList>
            <consortium name="US DOE Joint Genome Institute"/>
            <person name="Gugger M."/>
            <person name="Coursin T."/>
            <person name="Rippka R."/>
            <person name="Tandeau De Marsac N."/>
            <person name="Huntemann M."/>
            <person name="Wei C.-L."/>
            <person name="Han J."/>
            <person name="Detter J.C."/>
            <person name="Han C."/>
            <person name="Tapia R."/>
            <person name="Chen A."/>
            <person name="Kyrpides N."/>
            <person name="Mavromatis K."/>
            <person name="Markowitz V."/>
            <person name="Szeto E."/>
            <person name="Ivanova N."/>
            <person name="Pagani I."/>
            <person name="Pati A."/>
            <person name="Goodwin L."/>
            <person name="Nordberg H.P."/>
            <person name="Cantor M.N."/>
            <person name="Hua S.X."/>
            <person name="Woyke T."/>
            <person name="Kerfeld C.A."/>
        </authorList>
    </citation>
    <scope>NUCLEOTIDE SEQUENCE [LARGE SCALE GENOMIC DNA]</scope>
    <source>
        <strain evidence="1 2">PCC 7113</strain>
    </source>
</reference>
<gene>
    <name evidence="1" type="ORF">Mic7113_2324</name>
</gene>
<dbReference type="AlphaFoldDB" id="K9WEE7"/>
<keyword evidence="2" id="KW-1185">Reference proteome</keyword>
<evidence type="ECO:0000313" key="1">
    <source>
        <dbReference type="EMBL" id="AFZ18129.1"/>
    </source>
</evidence>
<protein>
    <submittedName>
        <fullName evidence="1">Uncharacterized protein</fullName>
    </submittedName>
</protein>
<dbReference type="HOGENOM" id="CLU_1275878_0_0_3"/>
<name>K9WEE7_9CYAN</name>
<dbReference type="STRING" id="1173027.Mic7113_2324"/>
<dbReference type="eggNOG" id="ENOG50320CM">
    <property type="taxonomic scope" value="Bacteria"/>
</dbReference>
<dbReference type="PATRIC" id="fig|1173027.3.peg.2539"/>
<evidence type="ECO:0000313" key="2">
    <source>
        <dbReference type="Proteomes" id="UP000010471"/>
    </source>
</evidence>
<organism evidence="1 2">
    <name type="scientific">Allocoleopsis franciscana PCC 7113</name>
    <dbReference type="NCBI Taxonomy" id="1173027"/>
    <lineage>
        <taxon>Bacteria</taxon>
        <taxon>Bacillati</taxon>
        <taxon>Cyanobacteriota</taxon>
        <taxon>Cyanophyceae</taxon>
        <taxon>Coleofasciculales</taxon>
        <taxon>Coleofasciculaceae</taxon>
        <taxon>Allocoleopsis</taxon>
        <taxon>Allocoleopsis franciscana</taxon>
    </lineage>
</organism>
<dbReference type="EMBL" id="CP003630">
    <property type="protein sequence ID" value="AFZ18129.1"/>
    <property type="molecule type" value="Genomic_DNA"/>
</dbReference>
<accession>K9WEE7</accession>
<sequence>MGLPTRGEARNLAYMKLMMIGWLGIQGTASALPVKPLALPPSPPLLTAQSPASPPSSKCPRDVETLTSLMLKDLPSYANRVMQRSRRSVRTPSSSSSVLVAGRPEFEPLTLGPGSYTPPASAIDLEPPQQVFFTTLERQYLGGKASYMQLYHWLFLTQTPQGWRVATMFSRIGSSSGRPPTPPQESSKGVVGQAVNIWLRDCRAGAIRQSRPRNQK</sequence>
<dbReference type="Proteomes" id="UP000010471">
    <property type="component" value="Chromosome"/>
</dbReference>
<proteinExistence type="predicted"/>